<keyword evidence="2" id="KW-1003">Cell membrane</keyword>
<dbReference type="AlphaFoldDB" id="A0A1V4ILL4"/>
<evidence type="ECO:0000256" key="3">
    <source>
        <dbReference type="ARBA" id="ARBA00022692"/>
    </source>
</evidence>
<comment type="caution">
    <text evidence="8">The sequence shown here is derived from an EMBL/GenBank/DDBJ whole genome shotgun (WGS) entry which is preliminary data.</text>
</comment>
<evidence type="ECO:0000313" key="8">
    <source>
        <dbReference type="EMBL" id="OPJ60734.1"/>
    </source>
</evidence>
<comment type="subcellular location">
    <subcellularLocation>
        <location evidence="1">Cell membrane</location>
        <topology evidence="1">Multi-pass membrane protein</topology>
    </subcellularLocation>
</comment>
<protein>
    <submittedName>
        <fullName evidence="8">Bacitracin export permease protein BceB</fullName>
    </submittedName>
</protein>
<organism evidence="8 9">
    <name type="scientific">Clostridium oryzae</name>
    <dbReference type="NCBI Taxonomy" id="1450648"/>
    <lineage>
        <taxon>Bacteria</taxon>
        <taxon>Bacillati</taxon>
        <taxon>Bacillota</taxon>
        <taxon>Clostridia</taxon>
        <taxon>Eubacteriales</taxon>
        <taxon>Clostridiaceae</taxon>
        <taxon>Clostridium</taxon>
    </lineage>
</organism>
<dbReference type="STRING" id="1450648.CLORY_26020"/>
<evidence type="ECO:0000256" key="4">
    <source>
        <dbReference type="ARBA" id="ARBA00022989"/>
    </source>
</evidence>
<feature type="transmembrane region" description="Helical" evidence="6">
    <location>
        <begin position="272"/>
        <end position="295"/>
    </location>
</feature>
<dbReference type="Proteomes" id="UP000190080">
    <property type="component" value="Unassembled WGS sequence"/>
</dbReference>
<dbReference type="GO" id="GO:0005886">
    <property type="term" value="C:plasma membrane"/>
    <property type="evidence" value="ECO:0007669"/>
    <property type="project" value="UniProtKB-SubCell"/>
</dbReference>
<feature type="transmembrane region" description="Helical" evidence="6">
    <location>
        <begin position="200"/>
        <end position="218"/>
    </location>
</feature>
<dbReference type="InterPro" id="IPR003838">
    <property type="entry name" value="ABC3_permease_C"/>
</dbReference>
<sequence>MYAKLALRNVKRSIKDYVIYFITLTLCVSLFYAFASLSSSYYRSNLPDTFDLTTMYKYIRYAAFFITSILIFLIIYVNNYMISRRKKEFAIHTIIGMEQKITVLLFFIETFVMGIFSILAGVIFGSLLSQVLTAIIMSSLKQPYNIYFSLYPDTMLITLLFFILIFALIGILNVRTIRKLKIIDMLNDGRKTEVEFRRSILMYVSFIILSVLSVKVAVIGIDMLNKLRETNKNIAPNFFISSMIITASIFILINIIYAGYVIMHPSKKNYSILNLIVLLLSIDSMAAVIFILKSLTIRTSGLGNEKLILAIAAILFSTYSIFGLYYCLSSVLIFVKNRFTKLKYKHENLFLFGQLTAKLRTTAKTMTIITITLLLAVVTLVMGTIMAQYMLGYLRIKATFDVQVISSYANGDKLDNLTDEDYSFISKYMEKEGHKLKDHVQIRMYFTDDKDFYKREWRKFPILAMKLSDYNKLRKLVGLEKISLENGCFTTQWAATFSKEEINKFLSKNTVLKIKNTKLKLQNKKFYKAGLGEYIYNNPFNEAIFILPDNECKKLTAANTFYAGNMEDTPTYKEALKINQYIYDHVQQKDAKTGNYTRIRLKTLQTNESMTGALSTNLLLVYGGVVLLVICFTVLSLQQLSDSMEHKDRFNVLRKLGVDERKISKLILKQMGIWFGIPALVAAIFSGIVIKIIVQALSLPIEVYIGKTAIIFYVIATAAVVFITALVYFSFTAIVFKRNIES</sequence>
<feature type="domain" description="ABC3 transporter permease C-terminal" evidence="7">
    <location>
        <begin position="62"/>
        <end position="181"/>
    </location>
</feature>
<dbReference type="InterPro" id="IPR052536">
    <property type="entry name" value="ABC-4_Integral_Memb_Prot"/>
</dbReference>
<evidence type="ECO:0000259" key="7">
    <source>
        <dbReference type="Pfam" id="PF02687"/>
    </source>
</evidence>
<dbReference type="PANTHER" id="PTHR46795:SF3">
    <property type="entry name" value="ABC TRANSPORTER PERMEASE"/>
    <property type="match status" value="1"/>
</dbReference>
<proteinExistence type="predicted"/>
<feature type="transmembrane region" description="Helical" evidence="6">
    <location>
        <begin position="238"/>
        <end position="260"/>
    </location>
</feature>
<dbReference type="RefSeq" id="WP_079425130.1">
    <property type="nucleotide sequence ID" value="NZ_MZGV01000028.1"/>
</dbReference>
<dbReference type="Pfam" id="PF02687">
    <property type="entry name" value="FtsX"/>
    <property type="match status" value="2"/>
</dbReference>
<feature type="transmembrane region" description="Helical" evidence="6">
    <location>
        <begin position="710"/>
        <end position="736"/>
    </location>
</feature>
<dbReference type="EMBL" id="MZGV01000028">
    <property type="protein sequence ID" value="OPJ60734.1"/>
    <property type="molecule type" value="Genomic_DNA"/>
</dbReference>
<keyword evidence="9" id="KW-1185">Reference proteome</keyword>
<feature type="transmembrane region" description="Helical" evidence="6">
    <location>
        <begin position="368"/>
        <end position="391"/>
    </location>
</feature>
<gene>
    <name evidence="8" type="primary">bceB_2</name>
    <name evidence="8" type="ORF">CLORY_26020</name>
</gene>
<feature type="transmembrane region" description="Helical" evidence="6">
    <location>
        <begin position="619"/>
        <end position="637"/>
    </location>
</feature>
<evidence type="ECO:0000256" key="1">
    <source>
        <dbReference type="ARBA" id="ARBA00004651"/>
    </source>
</evidence>
<evidence type="ECO:0000256" key="6">
    <source>
        <dbReference type="SAM" id="Phobius"/>
    </source>
</evidence>
<keyword evidence="3 6" id="KW-0812">Transmembrane</keyword>
<feature type="transmembrane region" description="Helical" evidence="6">
    <location>
        <begin position="156"/>
        <end position="174"/>
    </location>
</feature>
<feature type="transmembrane region" description="Helical" evidence="6">
    <location>
        <begin position="103"/>
        <end position="136"/>
    </location>
</feature>
<evidence type="ECO:0000313" key="9">
    <source>
        <dbReference type="Proteomes" id="UP000190080"/>
    </source>
</evidence>
<reference evidence="8 9" key="1">
    <citation type="submission" date="2017-03" db="EMBL/GenBank/DDBJ databases">
        <title>Genome sequence of Clostridium oryzae DSM 28571.</title>
        <authorList>
            <person name="Poehlein A."/>
            <person name="Daniel R."/>
        </authorList>
    </citation>
    <scope>NUCLEOTIDE SEQUENCE [LARGE SCALE GENOMIC DNA]</scope>
    <source>
        <strain evidence="8 9">DSM 28571</strain>
    </source>
</reference>
<feature type="transmembrane region" description="Helical" evidence="6">
    <location>
        <begin position="58"/>
        <end position="82"/>
    </location>
</feature>
<name>A0A1V4ILL4_9CLOT</name>
<keyword evidence="4 6" id="KW-1133">Transmembrane helix</keyword>
<accession>A0A1V4ILL4</accession>
<dbReference type="OrthoDB" id="9781780at2"/>
<dbReference type="PANTHER" id="PTHR46795">
    <property type="entry name" value="ABC TRANSPORTER PERMEASE-RELATED-RELATED"/>
    <property type="match status" value="1"/>
</dbReference>
<feature type="transmembrane region" description="Helical" evidence="6">
    <location>
        <begin position="307"/>
        <end position="335"/>
    </location>
</feature>
<feature type="transmembrane region" description="Helical" evidence="6">
    <location>
        <begin position="17"/>
        <end position="38"/>
    </location>
</feature>
<feature type="domain" description="ABC3 transporter permease C-terminal" evidence="7">
    <location>
        <begin position="625"/>
        <end position="732"/>
    </location>
</feature>
<feature type="transmembrane region" description="Helical" evidence="6">
    <location>
        <begin position="671"/>
        <end position="698"/>
    </location>
</feature>
<keyword evidence="5 6" id="KW-0472">Membrane</keyword>
<evidence type="ECO:0000256" key="2">
    <source>
        <dbReference type="ARBA" id="ARBA00022475"/>
    </source>
</evidence>
<evidence type="ECO:0000256" key="5">
    <source>
        <dbReference type="ARBA" id="ARBA00023136"/>
    </source>
</evidence>